<evidence type="ECO:0000256" key="12">
    <source>
        <dbReference type="ARBA" id="ARBA00048670"/>
    </source>
</evidence>
<dbReference type="FunFam" id="3.40.50.1220:FF:000008">
    <property type="entry name" value="Acetolactate synthase"/>
    <property type="match status" value="1"/>
</dbReference>
<evidence type="ECO:0000256" key="2">
    <source>
        <dbReference type="ARBA" id="ARBA00005025"/>
    </source>
</evidence>
<dbReference type="CDD" id="cd07035">
    <property type="entry name" value="TPP_PYR_POX_like"/>
    <property type="match status" value="1"/>
</dbReference>
<evidence type="ECO:0000256" key="7">
    <source>
        <dbReference type="ARBA" id="ARBA00022723"/>
    </source>
</evidence>
<evidence type="ECO:0000256" key="11">
    <source>
        <dbReference type="ARBA" id="ARBA00023304"/>
    </source>
</evidence>
<sequence>MSERAAKVTQADEEEQDDDQITDSAAPDAAQEADAETETTPEPVTSGAEAVVRALENAGVEHAFGVQGGAIMPVYDALYDSDIYHVTMAHEQGAAHAADAYGIVSGEPGICLATSGPGATNLVTGLADADMDSDPMVALTGQVPTELVGNDAFQETDTTGVTTPVTKDNTFSSHSDTVGSDVSEAFALASEGRPGPTLVDLPKDVTNGETDREPDAPSVPDTYEVQERADEEIVAAAAERIENSNRPAMLLGGGVIKGEASEACREFAIEHEIPVITTMPGIGAFPEDHELSMEMAGMHGTGYANMAITHCDTLIGIGTRFDDRLTGGIETFAPDAELIHVDIDPAEVSKNIHADYPLIGDAATVVEQLVEAVDESPEATKWRAQCQQWKSDYSMAYDAPEDEPLQPEFVVEALDEATDDDTIVTTGVGQHQMWACQYWTYTEPRTWVSSHGLGTMGYGLPAAIGARIAADDDQDVVCFDGDGSFLMTLQGLSVAVRENLDITVAVLNNEYIGMVRQWQDAFFEGRHSASDYHWMPEFDKLAEAFGAAGFRIDDYDEVADTIEEALSYDGPSVIDVHIDPEANVFPMVPSGGDNGQFALTEDQL</sequence>
<dbReference type="GO" id="GO:0009097">
    <property type="term" value="P:isoleucine biosynthetic process"/>
    <property type="evidence" value="ECO:0007669"/>
    <property type="project" value="TreeGrafter"/>
</dbReference>
<keyword evidence="4 13" id="KW-0028">Amino-acid biosynthesis</keyword>
<protein>
    <recommendedName>
        <fullName evidence="13">Acetolactate synthase</fullName>
        <ecNumber evidence="13">2.2.1.6</ecNumber>
    </recommendedName>
</protein>
<dbReference type="PANTHER" id="PTHR18968">
    <property type="entry name" value="THIAMINE PYROPHOSPHATE ENZYMES"/>
    <property type="match status" value="1"/>
</dbReference>
<organism evidence="18 19">
    <name type="scientific">Haloterrigena salifodinae</name>
    <dbReference type="NCBI Taxonomy" id="2675099"/>
    <lineage>
        <taxon>Archaea</taxon>
        <taxon>Methanobacteriati</taxon>
        <taxon>Methanobacteriota</taxon>
        <taxon>Stenosarchaea group</taxon>
        <taxon>Halobacteria</taxon>
        <taxon>Halobacteriales</taxon>
        <taxon>Natrialbaceae</taxon>
        <taxon>Haloterrigena</taxon>
    </lineage>
</organism>
<dbReference type="FunFam" id="3.40.50.970:FF:000016">
    <property type="entry name" value="Acetolactate synthase"/>
    <property type="match status" value="1"/>
</dbReference>
<dbReference type="AlphaFoldDB" id="A0A8T8DYB8"/>
<feature type="region of interest" description="Disordered" evidence="14">
    <location>
        <begin position="192"/>
        <end position="221"/>
    </location>
</feature>
<dbReference type="GO" id="GO:0050660">
    <property type="term" value="F:flavin adenine dinucleotide binding"/>
    <property type="evidence" value="ECO:0007669"/>
    <property type="project" value="InterPro"/>
</dbReference>
<feature type="domain" description="Thiamine pyrophosphate enzyme central" evidence="15">
    <location>
        <begin position="234"/>
        <end position="369"/>
    </location>
</feature>
<dbReference type="KEGG" id="hsal:JMJ58_14615"/>
<keyword evidence="6 13" id="KW-0808">Transferase</keyword>
<dbReference type="RefSeq" id="WP_204747030.1">
    <property type="nucleotide sequence ID" value="NZ_CP069188.1"/>
</dbReference>
<dbReference type="InterPro" id="IPR011766">
    <property type="entry name" value="TPP_enzyme_TPP-bd"/>
</dbReference>
<keyword evidence="9 13" id="KW-0460">Magnesium</keyword>
<dbReference type="GO" id="GO:0003984">
    <property type="term" value="F:acetolactate synthase activity"/>
    <property type="evidence" value="ECO:0007669"/>
    <property type="project" value="UniProtKB-EC"/>
</dbReference>
<evidence type="ECO:0000259" key="17">
    <source>
        <dbReference type="Pfam" id="PF02776"/>
    </source>
</evidence>
<dbReference type="GeneID" id="62876381"/>
<evidence type="ECO:0000256" key="8">
    <source>
        <dbReference type="ARBA" id="ARBA00022827"/>
    </source>
</evidence>
<comment type="cofactor">
    <cofactor evidence="13">
        <name>thiamine diphosphate</name>
        <dbReference type="ChEBI" id="CHEBI:58937"/>
    </cofactor>
    <text evidence="13">Binds 1 thiamine pyrophosphate per subunit.</text>
</comment>
<dbReference type="EC" id="2.2.1.6" evidence="13"/>
<dbReference type="CDD" id="cd02015">
    <property type="entry name" value="TPP_AHAS"/>
    <property type="match status" value="1"/>
</dbReference>
<dbReference type="FunFam" id="3.40.50.970:FF:000007">
    <property type="entry name" value="Acetolactate synthase"/>
    <property type="match status" value="1"/>
</dbReference>
<evidence type="ECO:0000256" key="5">
    <source>
        <dbReference type="ARBA" id="ARBA00022630"/>
    </source>
</evidence>
<dbReference type="PANTHER" id="PTHR18968:SF13">
    <property type="entry name" value="ACETOLACTATE SYNTHASE CATALYTIC SUBUNIT, MITOCHONDRIAL"/>
    <property type="match status" value="1"/>
</dbReference>
<evidence type="ECO:0000256" key="10">
    <source>
        <dbReference type="ARBA" id="ARBA00023052"/>
    </source>
</evidence>
<dbReference type="EMBL" id="CP069188">
    <property type="protein sequence ID" value="QRV14166.1"/>
    <property type="molecule type" value="Genomic_DNA"/>
</dbReference>
<evidence type="ECO:0000256" key="6">
    <source>
        <dbReference type="ARBA" id="ARBA00022679"/>
    </source>
</evidence>
<feature type="compositionally biased region" description="Low complexity" evidence="14">
    <location>
        <begin position="156"/>
        <end position="170"/>
    </location>
</feature>
<keyword evidence="11 13" id="KW-0100">Branched-chain amino acid biosynthesis</keyword>
<dbReference type="InterPro" id="IPR012001">
    <property type="entry name" value="Thiamin_PyroP_enz_TPP-bd_dom"/>
</dbReference>
<comment type="cofactor">
    <cofactor evidence="13">
        <name>Mg(2+)</name>
        <dbReference type="ChEBI" id="CHEBI:18420"/>
    </cofactor>
    <text evidence="13">Binds 1 Mg(2+) ion per subunit.</text>
</comment>
<dbReference type="SUPFAM" id="SSF52467">
    <property type="entry name" value="DHS-like NAD/FAD-binding domain"/>
    <property type="match status" value="1"/>
</dbReference>
<evidence type="ECO:0000313" key="18">
    <source>
        <dbReference type="EMBL" id="QRV14166.1"/>
    </source>
</evidence>
<keyword evidence="7 13" id="KW-0479">Metal-binding</keyword>
<evidence type="ECO:0000256" key="3">
    <source>
        <dbReference type="ARBA" id="ARBA00007812"/>
    </source>
</evidence>
<dbReference type="Pfam" id="PF02775">
    <property type="entry name" value="TPP_enzyme_C"/>
    <property type="match status" value="1"/>
</dbReference>
<dbReference type="InterPro" id="IPR012846">
    <property type="entry name" value="Acetolactate_synth_lsu"/>
</dbReference>
<evidence type="ECO:0000313" key="19">
    <source>
        <dbReference type="Proteomes" id="UP000637819"/>
    </source>
</evidence>
<gene>
    <name evidence="18" type="primary">ilvB</name>
    <name evidence="18" type="ORF">JMJ58_14615</name>
</gene>
<evidence type="ECO:0000256" key="1">
    <source>
        <dbReference type="ARBA" id="ARBA00004974"/>
    </source>
</evidence>
<keyword evidence="10 13" id="KW-0786">Thiamine pyrophosphate</keyword>
<evidence type="ECO:0000259" key="15">
    <source>
        <dbReference type="Pfam" id="PF00205"/>
    </source>
</evidence>
<dbReference type="InterPro" id="IPR029061">
    <property type="entry name" value="THDP-binding"/>
</dbReference>
<dbReference type="Proteomes" id="UP000637819">
    <property type="component" value="Chromosome"/>
</dbReference>
<dbReference type="GO" id="GO:0009099">
    <property type="term" value="P:L-valine biosynthetic process"/>
    <property type="evidence" value="ECO:0007669"/>
    <property type="project" value="TreeGrafter"/>
</dbReference>
<feature type="compositionally biased region" description="Acidic residues" evidence="14">
    <location>
        <begin position="11"/>
        <end position="21"/>
    </location>
</feature>
<evidence type="ECO:0000256" key="14">
    <source>
        <dbReference type="SAM" id="MobiDB-lite"/>
    </source>
</evidence>
<proteinExistence type="inferred from homology"/>
<keyword evidence="8" id="KW-0274">FAD</keyword>
<accession>A0A8T8DYB8</accession>
<dbReference type="OrthoDB" id="6837at2157"/>
<comment type="similarity">
    <text evidence="3 13">Belongs to the TPP enzyme family.</text>
</comment>
<keyword evidence="5" id="KW-0285">Flavoprotein</keyword>
<feature type="domain" description="Thiamine pyrophosphate enzyme TPP-binding" evidence="16">
    <location>
        <begin position="427"/>
        <end position="576"/>
    </location>
</feature>
<dbReference type="Gene3D" id="3.40.50.970">
    <property type="match status" value="2"/>
</dbReference>
<comment type="pathway">
    <text evidence="1 13">Amino-acid biosynthesis; L-isoleucine biosynthesis; L-isoleucine from 2-oxobutanoate: step 1/4.</text>
</comment>
<evidence type="ECO:0000256" key="9">
    <source>
        <dbReference type="ARBA" id="ARBA00022842"/>
    </source>
</evidence>
<dbReference type="GO" id="GO:0044272">
    <property type="term" value="P:sulfur compound biosynthetic process"/>
    <property type="evidence" value="ECO:0007669"/>
    <property type="project" value="UniProtKB-ARBA"/>
</dbReference>
<dbReference type="Pfam" id="PF00205">
    <property type="entry name" value="TPP_enzyme_M"/>
    <property type="match status" value="1"/>
</dbReference>
<dbReference type="SUPFAM" id="SSF52518">
    <property type="entry name" value="Thiamin diphosphate-binding fold (THDP-binding)"/>
    <property type="match status" value="2"/>
</dbReference>
<reference evidence="18 19" key="1">
    <citation type="submission" date="2021-01" db="EMBL/GenBank/DDBJ databases">
        <title>Genome Sequence and Methylation Pattern of Haloterrigena salifodinae BOL5-1, An Extremely Halophilic Archaeon from a Bolivian Salt Mine.</title>
        <authorList>
            <person name="DasSarma P."/>
            <person name="Anton B.P."/>
            <person name="DasSarma S.L."/>
            <person name="von Ehrenheim H.A.L."/>
            <person name="Martinez F.L."/>
            <person name="Guzman D."/>
            <person name="Roberts R.J."/>
            <person name="DasSarma S."/>
        </authorList>
    </citation>
    <scope>NUCLEOTIDE SEQUENCE [LARGE SCALE GENOMIC DNA]</scope>
    <source>
        <strain evidence="18 19">BOL5-1</strain>
    </source>
</reference>
<feature type="domain" description="Thiamine pyrophosphate enzyme N-terminal TPP-binding" evidence="17">
    <location>
        <begin position="46"/>
        <end position="159"/>
    </location>
</feature>
<comment type="pathway">
    <text evidence="2 13">Amino-acid biosynthesis; L-valine biosynthesis; L-valine from pyruvate: step 1/4.</text>
</comment>
<dbReference type="Pfam" id="PF02776">
    <property type="entry name" value="TPP_enzyme_N"/>
    <property type="match status" value="1"/>
</dbReference>
<dbReference type="InterPro" id="IPR039368">
    <property type="entry name" value="AHAS_TPP"/>
</dbReference>
<dbReference type="InterPro" id="IPR029035">
    <property type="entry name" value="DHS-like_NAD/FAD-binding_dom"/>
</dbReference>
<dbReference type="InterPro" id="IPR045229">
    <property type="entry name" value="TPP_enz"/>
</dbReference>
<evidence type="ECO:0000256" key="4">
    <source>
        <dbReference type="ARBA" id="ARBA00022605"/>
    </source>
</evidence>
<evidence type="ECO:0000259" key="16">
    <source>
        <dbReference type="Pfam" id="PF02775"/>
    </source>
</evidence>
<name>A0A8T8DYB8_9EURY</name>
<feature type="region of interest" description="Disordered" evidence="14">
    <location>
        <begin position="1"/>
        <end position="46"/>
    </location>
</feature>
<dbReference type="Gene3D" id="3.40.50.1220">
    <property type="entry name" value="TPP-binding domain"/>
    <property type="match status" value="1"/>
</dbReference>
<evidence type="ECO:0000256" key="13">
    <source>
        <dbReference type="RuleBase" id="RU003591"/>
    </source>
</evidence>
<dbReference type="GO" id="GO:0000287">
    <property type="term" value="F:magnesium ion binding"/>
    <property type="evidence" value="ECO:0007669"/>
    <property type="project" value="UniProtKB-UniRule"/>
</dbReference>
<feature type="region of interest" description="Disordered" evidence="14">
    <location>
        <begin position="156"/>
        <end position="178"/>
    </location>
</feature>
<comment type="catalytic activity">
    <reaction evidence="12 13">
        <text>2 pyruvate + H(+) = (2S)-2-acetolactate + CO2</text>
        <dbReference type="Rhea" id="RHEA:25249"/>
        <dbReference type="ChEBI" id="CHEBI:15361"/>
        <dbReference type="ChEBI" id="CHEBI:15378"/>
        <dbReference type="ChEBI" id="CHEBI:16526"/>
        <dbReference type="ChEBI" id="CHEBI:58476"/>
        <dbReference type="EC" id="2.2.1.6"/>
    </reaction>
</comment>
<dbReference type="NCBIfam" id="TIGR00118">
    <property type="entry name" value="acolac_lg"/>
    <property type="match status" value="1"/>
</dbReference>
<dbReference type="GO" id="GO:0005948">
    <property type="term" value="C:acetolactate synthase complex"/>
    <property type="evidence" value="ECO:0007669"/>
    <property type="project" value="TreeGrafter"/>
</dbReference>
<dbReference type="InterPro" id="IPR012000">
    <property type="entry name" value="Thiamin_PyroP_enz_cen_dom"/>
</dbReference>
<dbReference type="GO" id="GO:0030976">
    <property type="term" value="F:thiamine pyrophosphate binding"/>
    <property type="evidence" value="ECO:0007669"/>
    <property type="project" value="UniProtKB-UniRule"/>
</dbReference>
<keyword evidence="19" id="KW-1185">Reference proteome</keyword>